<gene>
    <name evidence="2" type="ORF">CH371_06150</name>
</gene>
<keyword evidence="1" id="KW-0812">Transmembrane</keyword>
<reference evidence="2 3" key="1">
    <citation type="submission" date="2017-07" db="EMBL/GenBank/DDBJ databases">
        <title>Leptospira spp. isolated from tropical soils.</title>
        <authorList>
            <person name="Thibeaux R."/>
            <person name="Iraola G."/>
            <person name="Ferres I."/>
            <person name="Bierque E."/>
            <person name="Girault D."/>
            <person name="Soupe-Gilbert M.-E."/>
            <person name="Picardeau M."/>
            <person name="Goarant C."/>
        </authorList>
    </citation>
    <scope>NUCLEOTIDE SEQUENCE [LARGE SCALE GENOMIC DNA]</scope>
    <source>
        <strain evidence="2 3">FH2-C-A2</strain>
    </source>
</reference>
<evidence type="ECO:0000313" key="3">
    <source>
        <dbReference type="Proteomes" id="UP000231912"/>
    </source>
</evidence>
<dbReference type="Pfam" id="PF04020">
    <property type="entry name" value="Phage_holin_4_2"/>
    <property type="match status" value="1"/>
</dbReference>
<dbReference type="InterPro" id="IPR007165">
    <property type="entry name" value="Phage_holin_4_2"/>
</dbReference>
<dbReference type="PANTHER" id="PTHR37309:SF1">
    <property type="entry name" value="SLR0284 PROTEIN"/>
    <property type="match status" value="1"/>
</dbReference>
<keyword evidence="1" id="KW-0472">Membrane</keyword>
<protein>
    <recommendedName>
        <fullName evidence="4">Phage holin family protein</fullName>
    </recommendedName>
</protein>
<organism evidence="2 3">
    <name type="scientific">Leptospira wolffii</name>
    <dbReference type="NCBI Taxonomy" id="409998"/>
    <lineage>
        <taxon>Bacteria</taxon>
        <taxon>Pseudomonadati</taxon>
        <taxon>Spirochaetota</taxon>
        <taxon>Spirochaetia</taxon>
        <taxon>Leptospirales</taxon>
        <taxon>Leptospiraceae</taxon>
        <taxon>Leptospira</taxon>
    </lineage>
</organism>
<name>A0A2M9ZGP1_9LEPT</name>
<dbReference type="PANTHER" id="PTHR37309">
    <property type="entry name" value="SLR0284 PROTEIN"/>
    <property type="match status" value="1"/>
</dbReference>
<evidence type="ECO:0000256" key="1">
    <source>
        <dbReference type="SAM" id="Phobius"/>
    </source>
</evidence>
<feature type="transmembrane region" description="Helical" evidence="1">
    <location>
        <begin position="62"/>
        <end position="84"/>
    </location>
</feature>
<dbReference type="EMBL" id="NPDT01000001">
    <property type="protein sequence ID" value="PJZ67590.1"/>
    <property type="molecule type" value="Genomic_DNA"/>
</dbReference>
<keyword evidence="1" id="KW-1133">Transmembrane helix</keyword>
<accession>A0A2M9ZGP1</accession>
<dbReference type="AlphaFoldDB" id="A0A2M9ZGP1"/>
<sequence length="126" mass="14134">MLRFLISVLLQSLVVIFVFPLIDSDFRVSASLWDAFVIVIFFGILNFILRVFLVIATLGIGYLFYIITLGLAGLVVNAWVLLWIGDIFPGKIYVPGFWPAFWGGAILALANYVSKSDSEEKKNKKV</sequence>
<feature type="transmembrane region" description="Helical" evidence="1">
    <location>
        <begin position="34"/>
        <end position="55"/>
    </location>
</feature>
<proteinExistence type="predicted"/>
<evidence type="ECO:0000313" key="2">
    <source>
        <dbReference type="EMBL" id="PJZ67590.1"/>
    </source>
</evidence>
<dbReference type="Proteomes" id="UP000231912">
    <property type="component" value="Unassembled WGS sequence"/>
</dbReference>
<evidence type="ECO:0008006" key="4">
    <source>
        <dbReference type="Google" id="ProtNLM"/>
    </source>
</evidence>
<dbReference type="RefSeq" id="WP_100758047.1">
    <property type="nucleotide sequence ID" value="NZ_NPDT01000001.1"/>
</dbReference>
<comment type="caution">
    <text evidence="2">The sequence shown here is derived from an EMBL/GenBank/DDBJ whole genome shotgun (WGS) entry which is preliminary data.</text>
</comment>
<feature type="transmembrane region" description="Helical" evidence="1">
    <location>
        <begin position="96"/>
        <end position="114"/>
    </location>
</feature>